<organism evidence="2 3">
    <name type="scientific">Lottia gigantea</name>
    <name type="common">Giant owl limpet</name>
    <dbReference type="NCBI Taxonomy" id="225164"/>
    <lineage>
        <taxon>Eukaryota</taxon>
        <taxon>Metazoa</taxon>
        <taxon>Spiralia</taxon>
        <taxon>Lophotrochozoa</taxon>
        <taxon>Mollusca</taxon>
        <taxon>Gastropoda</taxon>
        <taxon>Patellogastropoda</taxon>
        <taxon>Lottioidea</taxon>
        <taxon>Lottiidae</taxon>
        <taxon>Lottia</taxon>
    </lineage>
</organism>
<accession>V3ZIT2</accession>
<dbReference type="EMBL" id="KB203566">
    <property type="protein sequence ID" value="ESO84142.1"/>
    <property type="molecule type" value="Genomic_DNA"/>
</dbReference>
<dbReference type="Pfam" id="PF00811">
    <property type="entry name" value="Ependymin"/>
    <property type="match status" value="1"/>
</dbReference>
<dbReference type="InterPro" id="IPR001299">
    <property type="entry name" value="Ependymin"/>
</dbReference>
<keyword evidence="3" id="KW-1185">Reference proteome</keyword>
<dbReference type="GO" id="GO:0005764">
    <property type="term" value="C:lysosome"/>
    <property type="evidence" value="ECO:0007669"/>
    <property type="project" value="TreeGrafter"/>
</dbReference>
<dbReference type="OMA" id="CCVPTNF"/>
<dbReference type="PANTHER" id="PTHR10697">
    <property type="entry name" value="MAMMALIAN EPENDYMIN-RELATED PROTEIN 1"/>
    <property type="match status" value="1"/>
</dbReference>
<dbReference type="Proteomes" id="UP000030746">
    <property type="component" value="Unassembled WGS sequence"/>
</dbReference>
<sequence length="214" mass="23926">MKCLCVVLIVYCCVLIVASNDPCCTSNAFETVLSEAGGIYVSNATTVPIDVWNKMYYDFNRKMMTLETHTRLSTGYYKQIKIIMDFRQQLEFAIEKGNCTVIPVKESMQKPCIPKNATYLGSNSIGYADEAIEFTSWEFETPNSDVSTKLTVSSKGCVPLTQSMYVNRGMCLHTTPNNKTAVSYTFANFKPMITNDAVFQIPANCQQVHSHIAP</sequence>
<dbReference type="GeneID" id="20236717"/>
<dbReference type="RefSeq" id="XP_009065268.1">
    <property type="nucleotide sequence ID" value="XM_009067020.1"/>
</dbReference>
<keyword evidence="1" id="KW-0732">Signal</keyword>
<evidence type="ECO:0000313" key="3">
    <source>
        <dbReference type="Proteomes" id="UP000030746"/>
    </source>
</evidence>
<protein>
    <submittedName>
        <fullName evidence="2">Uncharacterized protein</fullName>
    </submittedName>
</protein>
<evidence type="ECO:0000256" key="1">
    <source>
        <dbReference type="SAM" id="SignalP"/>
    </source>
</evidence>
<evidence type="ECO:0000313" key="2">
    <source>
        <dbReference type="EMBL" id="ESO84142.1"/>
    </source>
</evidence>
<name>V3ZIT2_LOTGI</name>
<dbReference type="GO" id="GO:0005576">
    <property type="term" value="C:extracellular region"/>
    <property type="evidence" value="ECO:0007669"/>
    <property type="project" value="InterPro"/>
</dbReference>
<reference evidence="2 3" key="1">
    <citation type="journal article" date="2013" name="Nature">
        <title>Insights into bilaterian evolution from three spiralian genomes.</title>
        <authorList>
            <person name="Simakov O."/>
            <person name="Marletaz F."/>
            <person name="Cho S.J."/>
            <person name="Edsinger-Gonzales E."/>
            <person name="Havlak P."/>
            <person name="Hellsten U."/>
            <person name="Kuo D.H."/>
            <person name="Larsson T."/>
            <person name="Lv J."/>
            <person name="Arendt D."/>
            <person name="Savage R."/>
            <person name="Osoegawa K."/>
            <person name="de Jong P."/>
            <person name="Grimwood J."/>
            <person name="Chapman J.A."/>
            <person name="Shapiro H."/>
            <person name="Aerts A."/>
            <person name="Otillar R.P."/>
            <person name="Terry A.Y."/>
            <person name="Boore J.L."/>
            <person name="Grigoriev I.V."/>
            <person name="Lindberg D.R."/>
            <person name="Seaver E.C."/>
            <person name="Weisblat D.A."/>
            <person name="Putnam N.H."/>
            <person name="Rokhsar D.S."/>
        </authorList>
    </citation>
    <scope>NUCLEOTIDE SEQUENCE [LARGE SCALE GENOMIC DNA]</scope>
</reference>
<dbReference type="KEGG" id="lgi:LOTGIDRAFT_155467"/>
<dbReference type="GO" id="GO:0005509">
    <property type="term" value="F:calcium ion binding"/>
    <property type="evidence" value="ECO:0007669"/>
    <property type="project" value="InterPro"/>
</dbReference>
<feature type="chain" id="PRO_5004716337" evidence="1">
    <location>
        <begin position="20"/>
        <end position="214"/>
    </location>
</feature>
<dbReference type="CTD" id="20236717"/>
<feature type="signal peptide" evidence="1">
    <location>
        <begin position="1"/>
        <end position="19"/>
    </location>
</feature>
<dbReference type="HOGENOM" id="CLU_100754_0_0_1"/>
<proteinExistence type="predicted"/>
<dbReference type="OrthoDB" id="6048245at2759"/>
<dbReference type="PANTHER" id="PTHR10697:SF13">
    <property type="entry name" value="RICIN B LECTIN DOMAIN-CONTAINING PROTEIN"/>
    <property type="match status" value="1"/>
</dbReference>
<dbReference type="GO" id="GO:0007160">
    <property type="term" value="P:cell-matrix adhesion"/>
    <property type="evidence" value="ECO:0007669"/>
    <property type="project" value="InterPro"/>
</dbReference>
<dbReference type="AlphaFoldDB" id="V3ZIT2"/>
<gene>
    <name evidence="2" type="ORF">LOTGIDRAFT_155467</name>
</gene>